<name>A0ABT0YN45_9BURK</name>
<dbReference type="Pfam" id="PF13365">
    <property type="entry name" value="Trypsin_2"/>
    <property type="match status" value="1"/>
</dbReference>
<dbReference type="GO" id="GO:0006508">
    <property type="term" value="P:proteolysis"/>
    <property type="evidence" value="ECO:0007669"/>
    <property type="project" value="UniProtKB-KW"/>
</dbReference>
<proteinExistence type="predicted"/>
<accession>A0ABT0YN45</accession>
<sequence>MNNLQEATEKICELKGSLVALDALVSAMLRVMPSEAKEMLQPVFDQHAEVARTVLLHAPISEHSISAFERDVQRSVRLLDRQVNASSAASGHACDGVLLTVARIEAFAGSDPLTAATGFFFEREGRLYLVSCRHVFIDEPTDHRPDRIEIELHTDGGDLTRATRLSVLLYRGGLARWRQASDAGGEVDVAVLELDREALPPNCLLQSWTPAHLETHPAAVQVGAPLAVVGFPLGFHDTLHHLPVVRQGLVASSFGLRFQGQGYFLTDARTHRGTSGAPVLRNERGAWKLLGIHATRLDMNTRNVDENESLGLNSAWYAGVLLALTEPS</sequence>
<keyword evidence="1" id="KW-0645">Protease</keyword>
<dbReference type="EMBL" id="JAMKFE010000006">
    <property type="protein sequence ID" value="MCM5680154.1"/>
    <property type="molecule type" value="Genomic_DNA"/>
</dbReference>
<dbReference type="GO" id="GO:0008233">
    <property type="term" value="F:peptidase activity"/>
    <property type="evidence" value="ECO:0007669"/>
    <property type="project" value="UniProtKB-KW"/>
</dbReference>
<evidence type="ECO:0000313" key="2">
    <source>
        <dbReference type="Proteomes" id="UP001165541"/>
    </source>
</evidence>
<dbReference type="InterPro" id="IPR009003">
    <property type="entry name" value="Peptidase_S1_PA"/>
</dbReference>
<reference evidence="1" key="1">
    <citation type="submission" date="2022-05" db="EMBL/GenBank/DDBJ databases">
        <title>Schlegelella sp. nov., isolated from mangrove soil.</title>
        <authorList>
            <person name="Liu Y."/>
            <person name="Ge X."/>
            <person name="Liu W."/>
        </authorList>
    </citation>
    <scope>NUCLEOTIDE SEQUENCE</scope>
    <source>
        <strain evidence="1">S2-27</strain>
    </source>
</reference>
<dbReference type="RefSeq" id="WP_251778530.1">
    <property type="nucleotide sequence ID" value="NZ_JAMKFE010000006.1"/>
</dbReference>
<keyword evidence="2" id="KW-1185">Reference proteome</keyword>
<dbReference type="Proteomes" id="UP001165541">
    <property type="component" value="Unassembled WGS sequence"/>
</dbReference>
<protein>
    <submittedName>
        <fullName evidence="1">Serine protease</fullName>
    </submittedName>
</protein>
<keyword evidence="1" id="KW-0378">Hydrolase</keyword>
<comment type="caution">
    <text evidence="1">The sequence shown here is derived from an EMBL/GenBank/DDBJ whole genome shotgun (WGS) entry which is preliminary data.</text>
</comment>
<evidence type="ECO:0000313" key="1">
    <source>
        <dbReference type="EMBL" id="MCM5680154.1"/>
    </source>
</evidence>
<dbReference type="SUPFAM" id="SSF50494">
    <property type="entry name" value="Trypsin-like serine proteases"/>
    <property type="match status" value="1"/>
</dbReference>
<gene>
    <name evidence="1" type="ORF">M8A51_11475</name>
</gene>
<dbReference type="Gene3D" id="2.40.10.120">
    <property type="match status" value="1"/>
</dbReference>
<organism evidence="1 2">
    <name type="scientific">Caldimonas mangrovi</name>
    <dbReference type="NCBI Taxonomy" id="2944811"/>
    <lineage>
        <taxon>Bacteria</taxon>
        <taxon>Pseudomonadati</taxon>
        <taxon>Pseudomonadota</taxon>
        <taxon>Betaproteobacteria</taxon>
        <taxon>Burkholderiales</taxon>
        <taxon>Sphaerotilaceae</taxon>
        <taxon>Caldimonas</taxon>
    </lineage>
</organism>